<evidence type="ECO:0000256" key="2">
    <source>
        <dbReference type="ARBA" id="ARBA00022553"/>
    </source>
</evidence>
<dbReference type="InterPro" id="IPR012677">
    <property type="entry name" value="Nucleotide-bd_a/b_plait_sf"/>
</dbReference>
<dbReference type="CDD" id="cd12590">
    <property type="entry name" value="RRM2_PSF"/>
    <property type="match status" value="1"/>
</dbReference>
<evidence type="ECO:0000259" key="10">
    <source>
        <dbReference type="PROSITE" id="PS50102"/>
    </source>
</evidence>
<name>A0A4W5NM97_9TELE</name>
<feature type="compositionally biased region" description="Low complexity" evidence="9">
    <location>
        <begin position="105"/>
        <end position="304"/>
    </location>
</feature>
<evidence type="ECO:0000256" key="4">
    <source>
        <dbReference type="ARBA" id="ARBA00022884"/>
    </source>
</evidence>
<dbReference type="Ensembl" id="ENSHHUT00000052209.1">
    <property type="protein sequence ID" value="ENSHHUP00000050410.1"/>
    <property type="gene ID" value="ENSHHUG00000030414.1"/>
</dbReference>
<dbReference type="FunFam" id="3.30.70.330:FF:000043">
    <property type="entry name" value="paraspeckle component 1 isoform X1"/>
    <property type="match status" value="1"/>
</dbReference>
<keyword evidence="4 7" id="KW-0694">RNA-binding</keyword>
<keyword evidence="6" id="KW-0539">Nucleus</keyword>
<feature type="compositionally biased region" description="Basic and acidic residues" evidence="9">
    <location>
        <begin position="369"/>
        <end position="381"/>
    </location>
</feature>
<keyword evidence="3" id="KW-0677">Repeat</keyword>
<evidence type="ECO:0000256" key="7">
    <source>
        <dbReference type="PROSITE-ProRule" id="PRU00176"/>
    </source>
</evidence>
<feature type="coiled-coil region" evidence="8">
    <location>
        <begin position="600"/>
        <end position="696"/>
    </location>
</feature>
<evidence type="ECO:0000256" key="8">
    <source>
        <dbReference type="SAM" id="Coils"/>
    </source>
</evidence>
<evidence type="ECO:0000256" key="9">
    <source>
        <dbReference type="SAM" id="MobiDB-lite"/>
    </source>
</evidence>
<keyword evidence="12" id="KW-1185">Reference proteome</keyword>
<dbReference type="STRING" id="62062.ENSHHUP00000050410"/>
<feature type="domain" description="RRM" evidence="10">
    <location>
        <begin position="399"/>
        <end position="471"/>
    </location>
</feature>
<dbReference type="InterPro" id="IPR012975">
    <property type="entry name" value="NOPS"/>
</dbReference>
<dbReference type="InterPro" id="IPR000504">
    <property type="entry name" value="RRM_dom"/>
</dbReference>
<sequence length="806" mass="86125">MSRDRFNINVRGNNRGGGFQRRGAGPGGPMRGGMGNLNNFRQNQHPFQRGPHPGNFGKPPNQIRQITPQKPLPPTISQPGAQPIRPPPTPGPALTMKGPVQQQQAAAAPAATAARPPASAAAPPASAAAPPASAAAPPASAAAPPAAAARPPATAAPAAAARPPATAAPAAAARPATAAPAAAARPPATAAPAAAARPPATAAPAAAARPPATAAPAAAARPPGTAAPAAAARPPGTAAPAAAARPPATAAPARPPATAAPATAAAPAAAKVPPMAAAAPPKAAATPPAAAAAAPAGQPKMQSQPPKPVPPKPAISSPPPNQMKKPALSSPPPNQMNRNQQRAGPGNANGNGHKSAPLNKKPEPQNTSREAEEAQHPKELRATLSSLRRPGEKTYTQRCRLFIGNLPNDISDDTFKKLFAKYGEPSEIFINKNKGFGFIRLESRALAEIAKAELDDVPMKGRPLRVRFATHSAALSVKNLSPFVSNELLEEAFSQFGVVERAVVIVDDRGRSTGKGIVEFASKPAARKALDRCNDGVFLLTTSPRPILVEPLEQYDDEDGLPEKLAQKNHNYHKEREEPPRFARPGTFEFEYSKRWKSLDDMEKQQRQQVEKNIREAREKLEGEMDDAFHVHQANMIRQDLLRREEELRRMEEMHSAEMQKRKEMQLRQEEERRIREEEMLRQREIEEQMRRKREEAYRSGNFMDNRDMRMTQGGAMGMADNQFGSPNQKFPMGHQGMGGPSAGGAMMPNEMVMYSKWIPTLIGPSWVWVSPMVAVRFIGESEVDGFPPVGQLWKRVAEMKLVCIF</sequence>
<dbReference type="Pfam" id="PF00076">
    <property type="entry name" value="RRM_1"/>
    <property type="match status" value="2"/>
</dbReference>
<dbReference type="GO" id="GO:0016607">
    <property type="term" value="C:nuclear speck"/>
    <property type="evidence" value="ECO:0007669"/>
    <property type="project" value="UniProtKB-SubCell"/>
</dbReference>
<feature type="domain" description="RRM" evidence="10">
    <location>
        <begin position="473"/>
        <end position="554"/>
    </location>
</feature>
<evidence type="ECO:0000256" key="5">
    <source>
        <dbReference type="ARBA" id="ARBA00023054"/>
    </source>
</evidence>
<feature type="compositionally biased region" description="Pro residues" evidence="9">
    <location>
        <begin position="305"/>
        <end position="321"/>
    </location>
</feature>
<accession>A0A4W5NM97</accession>
<evidence type="ECO:0000256" key="1">
    <source>
        <dbReference type="ARBA" id="ARBA00004324"/>
    </source>
</evidence>
<dbReference type="SUPFAM" id="SSF54928">
    <property type="entry name" value="RNA-binding domain, RBD"/>
    <property type="match status" value="1"/>
</dbReference>
<dbReference type="Pfam" id="PF08075">
    <property type="entry name" value="NOPS"/>
    <property type="match status" value="1"/>
</dbReference>
<dbReference type="AlphaFoldDB" id="A0A4W5NM97"/>
<keyword evidence="5 8" id="KW-0175">Coiled coil</keyword>
<feature type="compositionally biased region" description="Polar residues" evidence="9">
    <location>
        <begin position="335"/>
        <end position="352"/>
    </location>
</feature>
<dbReference type="Proteomes" id="UP000314982">
    <property type="component" value="Unassembled WGS sequence"/>
</dbReference>
<reference evidence="12" key="1">
    <citation type="submission" date="2018-06" db="EMBL/GenBank/DDBJ databases">
        <title>Genome assembly of Danube salmon.</title>
        <authorList>
            <person name="Macqueen D.J."/>
            <person name="Gundappa M.K."/>
        </authorList>
    </citation>
    <scope>NUCLEOTIDE SEQUENCE [LARGE SCALE GENOMIC DNA]</scope>
</reference>
<protein>
    <submittedName>
        <fullName evidence="11">Splicing factor proline/glutamine-rich</fullName>
    </submittedName>
</protein>
<dbReference type="SMART" id="SM00360">
    <property type="entry name" value="RRM"/>
    <property type="match status" value="2"/>
</dbReference>
<reference evidence="11" key="3">
    <citation type="submission" date="2025-09" db="UniProtKB">
        <authorList>
            <consortium name="Ensembl"/>
        </authorList>
    </citation>
    <scope>IDENTIFICATION</scope>
</reference>
<feature type="region of interest" description="Disordered" evidence="9">
    <location>
        <begin position="1"/>
        <end position="391"/>
    </location>
</feature>
<dbReference type="PANTHER" id="PTHR23189">
    <property type="entry name" value="RNA RECOGNITION MOTIF-CONTAINING"/>
    <property type="match status" value="1"/>
</dbReference>
<feature type="compositionally biased region" description="Gly residues" evidence="9">
    <location>
        <begin position="14"/>
        <end position="35"/>
    </location>
</feature>
<dbReference type="InterPro" id="IPR035979">
    <property type="entry name" value="RBD_domain_sf"/>
</dbReference>
<evidence type="ECO:0000256" key="6">
    <source>
        <dbReference type="ARBA" id="ARBA00023242"/>
    </source>
</evidence>
<feature type="compositionally biased region" description="Polar residues" evidence="9">
    <location>
        <begin position="36"/>
        <end position="46"/>
    </location>
</feature>
<dbReference type="GeneTree" id="ENSGT00940000156221"/>
<organism evidence="11 12">
    <name type="scientific">Hucho hucho</name>
    <name type="common">huchen</name>
    <dbReference type="NCBI Taxonomy" id="62062"/>
    <lineage>
        <taxon>Eukaryota</taxon>
        <taxon>Metazoa</taxon>
        <taxon>Chordata</taxon>
        <taxon>Craniata</taxon>
        <taxon>Vertebrata</taxon>
        <taxon>Euteleostomi</taxon>
        <taxon>Actinopterygii</taxon>
        <taxon>Neopterygii</taxon>
        <taxon>Teleostei</taxon>
        <taxon>Protacanthopterygii</taxon>
        <taxon>Salmoniformes</taxon>
        <taxon>Salmonidae</taxon>
        <taxon>Salmoninae</taxon>
        <taxon>Hucho</taxon>
    </lineage>
</organism>
<evidence type="ECO:0000256" key="3">
    <source>
        <dbReference type="ARBA" id="ARBA00022737"/>
    </source>
</evidence>
<proteinExistence type="predicted"/>
<dbReference type="GO" id="GO:0042382">
    <property type="term" value="C:paraspeckles"/>
    <property type="evidence" value="ECO:0007669"/>
    <property type="project" value="UniProtKB-ARBA"/>
</dbReference>
<keyword evidence="2" id="KW-0597">Phosphoprotein</keyword>
<reference evidence="11" key="2">
    <citation type="submission" date="2025-08" db="UniProtKB">
        <authorList>
            <consortium name="Ensembl"/>
        </authorList>
    </citation>
    <scope>IDENTIFICATION</scope>
</reference>
<evidence type="ECO:0000313" key="11">
    <source>
        <dbReference type="Ensembl" id="ENSHHUP00000050410.1"/>
    </source>
</evidence>
<dbReference type="Gene3D" id="6.10.250.1170">
    <property type="match status" value="1"/>
</dbReference>
<dbReference type="InterPro" id="IPR034525">
    <property type="entry name" value="PSF_RRM1"/>
</dbReference>
<comment type="subcellular location">
    <subcellularLocation>
        <location evidence="1">Nucleus speckle</location>
    </subcellularLocation>
</comment>
<dbReference type="Gene3D" id="3.30.70.330">
    <property type="match status" value="2"/>
</dbReference>
<dbReference type="PROSITE" id="PS50102">
    <property type="entry name" value="RRM"/>
    <property type="match status" value="2"/>
</dbReference>
<dbReference type="GO" id="GO:0003723">
    <property type="term" value="F:RNA binding"/>
    <property type="evidence" value="ECO:0007669"/>
    <property type="project" value="UniProtKB-UniRule"/>
</dbReference>
<dbReference type="FunFam" id="3.30.70.330:FF:000126">
    <property type="entry name" value="paraspeckle component 1 isoform X1"/>
    <property type="match status" value="1"/>
</dbReference>
<evidence type="ECO:0000313" key="12">
    <source>
        <dbReference type="Proteomes" id="UP000314982"/>
    </source>
</evidence>
<dbReference type="CDD" id="cd12587">
    <property type="entry name" value="RRM1_PSF"/>
    <property type="match status" value="1"/>
</dbReference>